<dbReference type="InterPro" id="IPR015943">
    <property type="entry name" value="WD40/YVTN_repeat-like_dom_sf"/>
</dbReference>
<feature type="compositionally biased region" description="Acidic residues" evidence="2">
    <location>
        <begin position="1461"/>
        <end position="1496"/>
    </location>
</feature>
<dbReference type="InterPro" id="IPR024862">
    <property type="entry name" value="TRPV"/>
</dbReference>
<evidence type="ECO:0000313" key="6">
    <source>
        <dbReference type="Proteomes" id="UP001194696"/>
    </source>
</evidence>
<comment type="caution">
    <text evidence="5">The sequence shown here is derived from an EMBL/GenBank/DDBJ whole genome shotgun (WGS) entry which is preliminary data.</text>
</comment>
<feature type="compositionally biased region" description="Basic and acidic residues" evidence="2">
    <location>
        <begin position="80"/>
        <end position="101"/>
    </location>
</feature>
<name>A0ABQ7JVX4_9FUNG</name>
<feature type="transmembrane region" description="Helical" evidence="3">
    <location>
        <begin position="1121"/>
        <end position="1144"/>
    </location>
</feature>
<feature type="transmembrane region" description="Helical" evidence="3">
    <location>
        <begin position="1324"/>
        <end position="1353"/>
    </location>
</feature>
<dbReference type="SUPFAM" id="SSF82171">
    <property type="entry name" value="DPP6 N-terminal domain-like"/>
    <property type="match status" value="1"/>
</dbReference>
<feature type="region of interest" description="Disordered" evidence="2">
    <location>
        <begin position="1409"/>
        <end position="1439"/>
    </location>
</feature>
<proteinExistence type="predicted"/>
<dbReference type="Gene3D" id="2.130.10.10">
    <property type="entry name" value="YVTN repeat-like/Quinoprotein amine dehydrogenase"/>
    <property type="match status" value="1"/>
</dbReference>
<dbReference type="PANTHER" id="PTHR10582">
    <property type="entry name" value="TRANSIENT RECEPTOR POTENTIAL ION CHANNEL PROTEIN"/>
    <property type="match status" value="1"/>
</dbReference>
<dbReference type="PROSITE" id="PS50804">
    <property type="entry name" value="SCAN_BOX"/>
    <property type="match status" value="1"/>
</dbReference>
<keyword evidence="1" id="KW-0677">Repeat</keyword>
<feature type="region of interest" description="Disordered" evidence="2">
    <location>
        <begin position="1"/>
        <end position="113"/>
    </location>
</feature>
<feature type="compositionally biased region" description="Basic and acidic residues" evidence="2">
    <location>
        <begin position="1537"/>
        <end position="1547"/>
    </location>
</feature>
<feature type="region of interest" description="Disordered" evidence="2">
    <location>
        <begin position="1455"/>
        <end position="1557"/>
    </location>
</feature>
<keyword evidence="3" id="KW-0472">Membrane</keyword>
<dbReference type="PANTHER" id="PTHR10582:SF2">
    <property type="entry name" value="INACTIVE"/>
    <property type="match status" value="1"/>
</dbReference>
<gene>
    <name evidence="5" type="ORF">BGZ96_009900</name>
</gene>
<feature type="compositionally biased region" description="Low complexity" evidence="2">
    <location>
        <begin position="1"/>
        <end position="10"/>
    </location>
</feature>
<dbReference type="Proteomes" id="UP001194696">
    <property type="component" value="Unassembled WGS sequence"/>
</dbReference>
<feature type="compositionally biased region" description="Acidic residues" evidence="2">
    <location>
        <begin position="1504"/>
        <end position="1520"/>
    </location>
</feature>
<evidence type="ECO:0000256" key="2">
    <source>
        <dbReference type="SAM" id="MobiDB-lite"/>
    </source>
</evidence>
<keyword evidence="3" id="KW-1133">Transmembrane helix</keyword>
<sequence length="1594" mass="181051">MSTDNNNDNDIAIEDDDAQWTDEEVEDTTEQEKGSPDLTLPVAQVTRTKRSSMELSQWRADMTRPEHTTNVAKRWYIQPQEDKPSEDKPSEDKPSENKPSENKGVSTPQEPSLVESGTVWGTVLTFEGLESGWYWIVVCVSLKNLDYSKASMMDFEVQRKSLGQEEWLLTDNSCETNVREEELNTISKDDYVRLRIHRQLHIDDNEDLCRLGITLANNDDNDNAGSVEVHYIELGVSSFDSPSGIKDHVIYGDGIPDYFISVGADEPSRTKAVTIAMYEISDTKNHAVTLHFTPGEGHVNLWDLRTPENYEAGNKKSRPITRPIGRVSFRVSPFLTAPEVLKEYPAITAISSSGSQIVIGSARETAHGLPFQAFQLHHQDQDQALKDKDACPPATLTRVPHICPDLVSYYGHGIFHRIEPASTDAKDERFLAYNGMTLEVYDTESWCRIYRLELGHQRDQEFANGITTSLRGRYFCWNGFKGIVSIWDLDTGRIASNIYVEEDRAATYAVLSPDEKKVAIAVKGTIQVFDTVTGIKMGTYYEGLDSDNLPGMVFEQDHFFTTNRLLSNTNEVFNPNMRSVVRVRDMVVVEDHYVHEDYSVQVPHTGKMPFLTNFQGSVANFLSLGDILYPPSEEYSCGINSDCTMIERLVEIVYVDSNKPLVSAEGVSFTMHSSQNFVAGEVAHTLHVGIGSSYEEMTNTMTLILGKVLDHRVFWVRETSQLFIVNEGHLYTWTLSNVFTNVATLDRVVKFLEYDPDHAKDTCITDMLNVKMCEHACQYTIEFKPTYWQSNNGYSTVRPPTGTPNNILTFPKSAADTFKTTQDYRNEMGILGLIQLYRFGDKDFKDEIIRYLKNRIRPSPENPLSSLVTICRAWTSDDRFTLEEMMKELLPPKYITWIPDPHEDKSTEPLAILLDLAKTRPRVIGVAKVVMKYCVSHANRSKNLAFLSPLFGSMNEVMDLYPEEALECMFRIAFIPVKNRAYIIDNHTLALPPRPRLRFWEPRTKPLVKTNDPIMQFNFTGAKADSSNDGFTRPVFMASFDALWYYKDQQQTEMKKDGFYVASNTASTTWWRTLYHMFRLKCHVKMPAVVECYDFNLEFFDNPAIAALVDYKWNTIGYSYWLFRFVFQCVFYVLVVTAALMQVYYSEPSHLVELFIVIIVIGSIFLWLELLQAVHSWTRYSGSTYNGLDMVAFGVPLVASAMQLDAIASGNNKGNTRVMTASVLVVFLHMLFELRIYKQVCKYVMIIQQTVIEIRGFFIIFAGGLLAFGIATQHLLRACPLVHEECGKDSAGFPKNFFYAMSATYFFMGGRYDPVSSLFDTEDVGFHLMMILFFFFTVIVMLNVLIALINVAFTKGDDGWRLAWIESRLRYIESAENMSHNIPGFRQTHDWFPKQIYFSATPQQVRDYRKKYHSGAGDKDNETNGGFGGGYGWINNEDVEDSGDEVDILFDNVPRTKEGEEQAEEQTEEQAGETEAAEGEGEGEGEGEDGDGDGEQGETKAEGDAEAEAEGQESQEEQTTTDETATKDSMGTNSQQQKEKEKERPIEHNSSLDLRTQVSELQKQLSLQQEQSQRQFDELKELILRASATTKTKK</sequence>
<keyword evidence="6" id="KW-1185">Reference proteome</keyword>
<dbReference type="InterPro" id="IPR003309">
    <property type="entry name" value="SCAN_dom"/>
</dbReference>
<evidence type="ECO:0000313" key="5">
    <source>
        <dbReference type="EMBL" id="KAG0285923.1"/>
    </source>
</evidence>
<organism evidence="5 6">
    <name type="scientific">Linnemannia gamsii</name>
    <dbReference type="NCBI Taxonomy" id="64522"/>
    <lineage>
        <taxon>Eukaryota</taxon>
        <taxon>Fungi</taxon>
        <taxon>Fungi incertae sedis</taxon>
        <taxon>Mucoromycota</taxon>
        <taxon>Mortierellomycotina</taxon>
        <taxon>Mortierellomycetes</taxon>
        <taxon>Mortierellales</taxon>
        <taxon>Mortierellaceae</taxon>
        <taxon>Linnemannia</taxon>
    </lineage>
</organism>
<feature type="domain" description="SCAN box" evidence="4">
    <location>
        <begin position="850"/>
        <end position="899"/>
    </location>
</feature>
<evidence type="ECO:0000256" key="1">
    <source>
        <dbReference type="ARBA" id="ARBA00022737"/>
    </source>
</evidence>
<feature type="transmembrane region" description="Helical" evidence="3">
    <location>
        <begin position="1151"/>
        <end position="1168"/>
    </location>
</feature>
<dbReference type="EMBL" id="JAAAIM010000619">
    <property type="protein sequence ID" value="KAG0285923.1"/>
    <property type="molecule type" value="Genomic_DNA"/>
</dbReference>
<reference evidence="5 6" key="1">
    <citation type="journal article" date="2020" name="Fungal Divers.">
        <title>Resolving the Mortierellaceae phylogeny through synthesis of multi-gene phylogenetics and phylogenomics.</title>
        <authorList>
            <person name="Vandepol N."/>
            <person name="Liber J."/>
            <person name="Desiro A."/>
            <person name="Na H."/>
            <person name="Kennedy M."/>
            <person name="Barry K."/>
            <person name="Grigoriev I.V."/>
            <person name="Miller A.N."/>
            <person name="O'Donnell K."/>
            <person name="Stajich J.E."/>
            <person name="Bonito G."/>
        </authorList>
    </citation>
    <scope>NUCLEOTIDE SEQUENCE [LARGE SCALE GENOMIC DNA]</scope>
    <source>
        <strain evidence="5 6">AD045</strain>
    </source>
</reference>
<protein>
    <recommendedName>
        <fullName evidence="4">SCAN box domain-containing protein</fullName>
    </recommendedName>
</protein>
<keyword evidence="3" id="KW-0812">Transmembrane</keyword>
<evidence type="ECO:0000256" key="3">
    <source>
        <dbReference type="SAM" id="Phobius"/>
    </source>
</evidence>
<feature type="compositionally biased region" description="Acidic residues" evidence="2">
    <location>
        <begin position="11"/>
        <end position="29"/>
    </location>
</feature>
<accession>A0ABQ7JVX4</accession>
<evidence type="ECO:0000259" key="4">
    <source>
        <dbReference type="PROSITE" id="PS50804"/>
    </source>
</evidence>
<feature type="transmembrane region" description="Helical" evidence="3">
    <location>
        <begin position="1218"/>
        <end position="1237"/>
    </location>
</feature>
<feature type="transmembrane region" description="Helical" evidence="3">
    <location>
        <begin position="1257"/>
        <end position="1276"/>
    </location>
</feature>